<evidence type="ECO:0000256" key="5">
    <source>
        <dbReference type="ARBA" id="ARBA00023027"/>
    </source>
</evidence>
<evidence type="ECO:0000256" key="2">
    <source>
        <dbReference type="ARBA" id="ARBA00022598"/>
    </source>
</evidence>
<dbReference type="PANTHER" id="PTHR23090">
    <property type="entry name" value="NH 3 /GLUTAMINE-DEPENDENT NAD + SYNTHETASE"/>
    <property type="match status" value="1"/>
</dbReference>
<evidence type="ECO:0000256" key="1">
    <source>
        <dbReference type="ARBA" id="ARBA00004790"/>
    </source>
</evidence>
<dbReference type="GO" id="GO:0003952">
    <property type="term" value="F:NAD+ synthase (glutamine-hydrolyzing) activity"/>
    <property type="evidence" value="ECO:0007669"/>
    <property type="project" value="InterPro"/>
</dbReference>
<dbReference type="GO" id="GO:0005737">
    <property type="term" value="C:cytoplasm"/>
    <property type="evidence" value="ECO:0007669"/>
    <property type="project" value="InterPro"/>
</dbReference>
<dbReference type="NCBIfam" id="TIGR00552">
    <property type="entry name" value="nadE"/>
    <property type="match status" value="2"/>
</dbReference>
<sequence>MVRIISLMDTPKTVEDLKQFIRTEVEKQHKDGVIIGISGGVDSAVCAYLAVQGLGKERVFGLILPERDTNPQSVKDAISVCQELGIDYKKIDMTKVLTKIGIYRLVSVLGGLVPYRFKARYVKNRFQKLQELTKGRIYEQNLLGFQETELRKTTAYYRAKNRLRLLYLYYYAELKNLLVLGTQNRTEYLIGFFVKYGDGAADIMPLLNLYKTQVWAIAKFLGVPSPIIEKAPMPDLIPGLTDEEIIGLKYSELDSILINYDSGLAIEAIINATGIAKEKVQYVLELIKNSEPFRQQNLSP</sequence>
<dbReference type="Pfam" id="PF02540">
    <property type="entry name" value="NAD_synthase"/>
    <property type="match status" value="2"/>
</dbReference>
<keyword evidence="3 6" id="KW-0547">Nucleotide-binding</keyword>
<keyword evidence="5 6" id="KW-0520">NAD</keyword>
<feature type="domain" description="NAD/GMP synthase" evidence="8">
    <location>
        <begin position="14"/>
        <end position="97"/>
    </location>
</feature>
<reference evidence="9" key="1">
    <citation type="journal article" date="2020" name="mSystems">
        <title>Genome- and Community-Level Interaction Insights into Carbon Utilization and Element Cycling Functions of Hydrothermarchaeota in Hydrothermal Sediment.</title>
        <authorList>
            <person name="Zhou Z."/>
            <person name="Liu Y."/>
            <person name="Xu W."/>
            <person name="Pan J."/>
            <person name="Luo Z.H."/>
            <person name="Li M."/>
        </authorList>
    </citation>
    <scope>NUCLEOTIDE SEQUENCE [LARGE SCALE GENOMIC DNA]</scope>
    <source>
        <strain evidence="9">SpSt-876</strain>
    </source>
</reference>
<dbReference type="GO" id="GO:0005524">
    <property type="term" value="F:ATP binding"/>
    <property type="evidence" value="ECO:0007669"/>
    <property type="project" value="UniProtKB-KW"/>
</dbReference>
<evidence type="ECO:0000256" key="3">
    <source>
        <dbReference type="ARBA" id="ARBA00022741"/>
    </source>
</evidence>
<dbReference type="InterPro" id="IPR014729">
    <property type="entry name" value="Rossmann-like_a/b/a_fold"/>
</dbReference>
<accession>A0A7C6A991</accession>
<dbReference type="InterPro" id="IPR022310">
    <property type="entry name" value="NAD/GMP_synthase"/>
</dbReference>
<evidence type="ECO:0000256" key="7">
    <source>
        <dbReference type="RuleBase" id="RU003812"/>
    </source>
</evidence>
<dbReference type="EC" id="6.3.1.5" evidence="7"/>
<evidence type="ECO:0000259" key="8">
    <source>
        <dbReference type="Pfam" id="PF02540"/>
    </source>
</evidence>
<dbReference type="InterPro" id="IPR003694">
    <property type="entry name" value="NAD_synthase"/>
</dbReference>
<gene>
    <name evidence="9" type="primary">nadE</name>
    <name evidence="9" type="ORF">ENW73_05335</name>
</gene>
<dbReference type="GO" id="GO:0008795">
    <property type="term" value="F:NAD+ synthase activity"/>
    <property type="evidence" value="ECO:0007669"/>
    <property type="project" value="UniProtKB-EC"/>
</dbReference>
<dbReference type="EMBL" id="DTLI01000136">
    <property type="protein sequence ID" value="HHS52272.1"/>
    <property type="molecule type" value="Genomic_DNA"/>
</dbReference>
<dbReference type="AlphaFoldDB" id="A0A7C6A991"/>
<dbReference type="Gene3D" id="3.40.50.620">
    <property type="entry name" value="HUPs"/>
    <property type="match status" value="1"/>
</dbReference>
<comment type="pathway">
    <text evidence="1">Cofactor biosynthesis; NAD(+) biosynthesis.</text>
</comment>
<comment type="catalytic activity">
    <reaction evidence="7">
        <text>deamido-NAD(+) + NH4(+) + ATP = AMP + diphosphate + NAD(+) + H(+)</text>
        <dbReference type="Rhea" id="RHEA:21188"/>
        <dbReference type="ChEBI" id="CHEBI:15378"/>
        <dbReference type="ChEBI" id="CHEBI:28938"/>
        <dbReference type="ChEBI" id="CHEBI:30616"/>
        <dbReference type="ChEBI" id="CHEBI:33019"/>
        <dbReference type="ChEBI" id="CHEBI:57540"/>
        <dbReference type="ChEBI" id="CHEBI:58437"/>
        <dbReference type="ChEBI" id="CHEBI:456215"/>
        <dbReference type="EC" id="6.3.1.5"/>
    </reaction>
</comment>
<evidence type="ECO:0000256" key="4">
    <source>
        <dbReference type="ARBA" id="ARBA00022840"/>
    </source>
</evidence>
<dbReference type="GO" id="GO:0004359">
    <property type="term" value="F:glutaminase activity"/>
    <property type="evidence" value="ECO:0007669"/>
    <property type="project" value="InterPro"/>
</dbReference>
<evidence type="ECO:0000256" key="6">
    <source>
        <dbReference type="RuleBase" id="RU003811"/>
    </source>
</evidence>
<dbReference type="PANTHER" id="PTHR23090:SF9">
    <property type="entry name" value="GLUTAMINE-DEPENDENT NAD(+) SYNTHETASE"/>
    <property type="match status" value="1"/>
</dbReference>
<dbReference type="GO" id="GO:0009435">
    <property type="term" value="P:NAD+ biosynthetic process"/>
    <property type="evidence" value="ECO:0007669"/>
    <property type="project" value="UniProtKB-UniPathway"/>
</dbReference>
<dbReference type="CDD" id="cd00553">
    <property type="entry name" value="NAD_synthase"/>
    <property type="match status" value="1"/>
</dbReference>
<protein>
    <recommendedName>
        <fullName evidence="7">NH(3)-dependent NAD(+) synthetase</fullName>
        <ecNumber evidence="7">6.3.1.5</ecNumber>
    </recommendedName>
</protein>
<organism evidence="9">
    <name type="scientific">candidate division WOR-3 bacterium</name>
    <dbReference type="NCBI Taxonomy" id="2052148"/>
    <lineage>
        <taxon>Bacteria</taxon>
        <taxon>Bacteria division WOR-3</taxon>
    </lineage>
</organism>
<comment type="similarity">
    <text evidence="6">Belongs to the NAD synthetase family.</text>
</comment>
<name>A0A7C6A991_UNCW3</name>
<proteinExistence type="inferred from homology"/>
<dbReference type="SUPFAM" id="SSF52402">
    <property type="entry name" value="Adenine nucleotide alpha hydrolases-like"/>
    <property type="match status" value="1"/>
</dbReference>
<feature type="domain" description="NAD/GMP synthase" evidence="8">
    <location>
        <begin position="145"/>
        <end position="294"/>
    </location>
</feature>
<comment type="caution">
    <text evidence="9">The sequence shown here is derived from an EMBL/GenBank/DDBJ whole genome shotgun (WGS) entry which is preliminary data.</text>
</comment>
<keyword evidence="2 6" id="KW-0436">Ligase</keyword>
<evidence type="ECO:0000313" key="9">
    <source>
        <dbReference type="EMBL" id="HHS52272.1"/>
    </source>
</evidence>
<dbReference type="UniPathway" id="UPA00253"/>
<keyword evidence="4 6" id="KW-0067">ATP-binding</keyword>